<dbReference type="AlphaFoldDB" id="A0A8H5MD03"/>
<protein>
    <recommendedName>
        <fullName evidence="4">Telomere replication protein EST3</fullName>
    </recommendedName>
</protein>
<feature type="compositionally biased region" description="Low complexity" evidence="1">
    <location>
        <begin position="447"/>
        <end position="461"/>
    </location>
</feature>
<feature type="region of interest" description="Disordered" evidence="1">
    <location>
        <begin position="766"/>
        <end position="789"/>
    </location>
</feature>
<evidence type="ECO:0000256" key="1">
    <source>
        <dbReference type="SAM" id="MobiDB-lite"/>
    </source>
</evidence>
<comment type="caution">
    <text evidence="2">The sequence shown here is derived from an EMBL/GenBank/DDBJ whole genome shotgun (WGS) entry which is preliminary data.</text>
</comment>
<dbReference type="OrthoDB" id="3144405at2759"/>
<evidence type="ECO:0000313" key="3">
    <source>
        <dbReference type="Proteomes" id="UP000518752"/>
    </source>
</evidence>
<feature type="compositionally biased region" description="Low complexity" evidence="1">
    <location>
        <begin position="534"/>
        <end position="545"/>
    </location>
</feature>
<feature type="compositionally biased region" description="Low complexity" evidence="1">
    <location>
        <begin position="310"/>
        <end position="329"/>
    </location>
</feature>
<feature type="region of interest" description="Disordered" evidence="1">
    <location>
        <begin position="442"/>
        <end position="583"/>
    </location>
</feature>
<evidence type="ECO:0008006" key="4">
    <source>
        <dbReference type="Google" id="ProtNLM"/>
    </source>
</evidence>
<accession>A0A8H5MD03</accession>
<organism evidence="2 3">
    <name type="scientific">Collybiopsis confluens</name>
    <dbReference type="NCBI Taxonomy" id="2823264"/>
    <lineage>
        <taxon>Eukaryota</taxon>
        <taxon>Fungi</taxon>
        <taxon>Dikarya</taxon>
        <taxon>Basidiomycota</taxon>
        <taxon>Agaricomycotina</taxon>
        <taxon>Agaricomycetes</taxon>
        <taxon>Agaricomycetidae</taxon>
        <taxon>Agaricales</taxon>
        <taxon>Marasmiineae</taxon>
        <taxon>Omphalotaceae</taxon>
        <taxon>Collybiopsis</taxon>
    </lineage>
</organism>
<feature type="region of interest" description="Disordered" evidence="1">
    <location>
        <begin position="169"/>
        <end position="208"/>
    </location>
</feature>
<sequence length="823" mass="90668">MIKPWIRDYVYQISETKGAAIYAIGWCSESKRAQIVQILNADQGSILWARLSDTKYYIPVKFTAETSQKLNRSSLGRNKTAIITISKFRLIHTRIPHLDHSGKCKLTPEAHLALECSDFSSKGFIGDPILETPESIENVGELGKYAIELRADGGNANFLKLRAEKSVLSKTKESARASPSLQEQRRRASAEKKENPTSGDGNAQAPGINVQALRIKSKTTGPLSPQSFAREYERRMLIFASSDAPRHGETFECWKTLNRWRGAQTRQVGKSDKPSAVYMPDIIIAKKVRGRSRSPISQKSQNPKANQQLTPRTSSRGSSPISSQTRRSSVPISNWSVSERGNSSDGNLSEQELGEGEEEQITQSSPVHLRNSALPSCNGFDPDPLSLAPPPPAQPRRTPAHITNSQQFSPAHTQDSVASVPPFNLDSSLSVKKEVSLIRIRHTSPLGPSRRPTGVVPVRRPTGVDDDSYVLQAIPESSQFRPSPPTPAQRPRPMYSPFHKTVQRKIPPPRQPIRPRPGSPIRVLVPNSDTSGTQSQSQSRNDSQSLANPRAQNLSLNYSPTHSLSQSQGRVQADSQPADAWSPQQDQRVFTLQAHGEQLDGDRYHDSCLSQGDSASLEVHPGTQVRDPPEPTNEDIAGIVRPLSEISPGTKGRGLINFCEAHDGDRDEKSEDGRGLQAAALSLIVRKLPVENTGSKSIPAAMQTHVPHEPQAWIEPTFLRFYRQRLANMRTDVMDAKPKIHKSDSGVSAKCGQVMGKSRPIKRAYTDQSDLRPSKKKRNELDSLSGFSGELDEVPAGGPFMSWDRVMAISLRVGQARSAQQPR</sequence>
<feature type="compositionally biased region" description="Polar residues" evidence="1">
    <location>
        <begin position="546"/>
        <end position="575"/>
    </location>
</feature>
<feature type="compositionally biased region" description="Basic and acidic residues" evidence="1">
    <location>
        <begin position="183"/>
        <end position="195"/>
    </location>
</feature>
<keyword evidence="3" id="KW-1185">Reference proteome</keyword>
<reference evidence="2 3" key="1">
    <citation type="journal article" date="2020" name="ISME J.">
        <title>Uncovering the hidden diversity of litter-decomposition mechanisms in mushroom-forming fungi.</title>
        <authorList>
            <person name="Floudas D."/>
            <person name="Bentzer J."/>
            <person name="Ahren D."/>
            <person name="Johansson T."/>
            <person name="Persson P."/>
            <person name="Tunlid A."/>
        </authorList>
    </citation>
    <scope>NUCLEOTIDE SEQUENCE [LARGE SCALE GENOMIC DNA]</scope>
    <source>
        <strain evidence="2 3">CBS 406.79</strain>
    </source>
</reference>
<name>A0A8H5MD03_9AGAR</name>
<feature type="region of interest" description="Disordered" evidence="1">
    <location>
        <begin position="286"/>
        <end position="400"/>
    </location>
</feature>
<feature type="compositionally biased region" description="Polar residues" evidence="1">
    <location>
        <begin position="330"/>
        <end position="349"/>
    </location>
</feature>
<dbReference type="EMBL" id="JAACJN010000022">
    <property type="protein sequence ID" value="KAF5389467.1"/>
    <property type="molecule type" value="Genomic_DNA"/>
</dbReference>
<feature type="compositionally biased region" description="Polar residues" evidence="1">
    <location>
        <begin position="294"/>
        <end position="309"/>
    </location>
</feature>
<gene>
    <name evidence="2" type="ORF">D9757_004339</name>
</gene>
<proteinExistence type="predicted"/>
<dbReference type="Proteomes" id="UP000518752">
    <property type="component" value="Unassembled WGS sequence"/>
</dbReference>
<evidence type="ECO:0000313" key="2">
    <source>
        <dbReference type="EMBL" id="KAF5389467.1"/>
    </source>
</evidence>
<feature type="compositionally biased region" description="Pro residues" evidence="1">
    <location>
        <begin position="506"/>
        <end position="518"/>
    </location>
</feature>